<dbReference type="Proteomes" id="UP000790377">
    <property type="component" value="Unassembled WGS sequence"/>
</dbReference>
<proteinExistence type="predicted"/>
<feature type="non-terminal residue" evidence="1">
    <location>
        <position position="571"/>
    </location>
</feature>
<evidence type="ECO:0000313" key="2">
    <source>
        <dbReference type="Proteomes" id="UP000790377"/>
    </source>
</evidence>
<sequence>MSEPWVISKIPHRETKFMKKMATRIFALIIGIDDYKSGRIWNLESCADDARRMSQWLTQDLHVPKDQISMLLNKDATKRQIEDTFMAHLVNNPDIVQGDAIVVYFAGHGSSIRPPRDWCEGTASDVQVLCPYDHDSKGPEGRVAGISDRSLTAMLEELARTKGDNITLILDCCFSSSQLSSNARDRRYIRCTPTAKATPEDLFAGLWKGARGQTFKGGFGFYRDDVEHTLLAACGVGEKAIEGKEGGKFTLEFLELTKTIPLHQIRSVDLPERIATSLGRGHHQHPVCMGKYKSRVIFGGVPFVPDTQFVPIDGEKDCLRLEMGAIHGVVEGTEFSVHGHNRRGSINPSLDSCRVYEVHPTWSLARRKSLSKPAGRGSWARITRWNNRTPFRVYVKRTCSSFFRRFICGYKSSAEEMDTLPVDKGFNIVRVESSTMADISVGVHTRDVRVENLDHLVPASTHPIVSIDRSTEKSNVILDEAARFHMHLHRTNPEKPFRDSVKMELFRVDPKTKSRVGQNLLKNGEVNLTQVQGASYAVVLQNHSDTDLWPYLAYMDSNGVDIGLLYHPNPS</sequence>
<name>A0ACB8AT98_9AGAM</name>
<organism evidence="1 2">
    <name type="scientific">Hygrophoropsis aurantiaca</name>
    <dbReference type="NCBI Taxonomy" id="72124"/>
    <lineage>
        <taxon>Eukaryota</taxon>
        <taxon>Fungi</taxon>
        <taxon>Dikarya</taxon>
        <taxon>Basidiomycota</taxon>
        <taxon>Agaricomycotina</taxon>
        <taxon>Agaricomycetes</taxon>
        <taxon>Agaricomycetidae</taxon>
        <taxon>Boletales</taxon>
        <taxon>Coniophorineae</taxon>
        <taxon>Hygrophoropsidaceae</taxon>
        <taxon>Hygrophoropsis</taxon>
    </lineage>
</organism>
<protein>
    <submittedName>
        <fullName evidence="1">Caspase domain-containing protein</fullName>
    </submittedName>
</protein>
<gene>
    <name evidence="1" type="ORF">BJ138DRAFT_1052437</name>
</gene>
<comment type="caution">
    <text evidence="1">The sequence shown here is derived from an EMBL/GenBank/DDBJ whole genome shotgun (WGS) entry which is preliminary data.</text>
</comment>
<reference evidence="1" key="1">
    <citation type="journal article" date="2021" name="New Phytol.">
        <title>Evolutionary innovations through gain and loss of genes in the ectomycorrhizal Boletales.</title>
        <authorList>
            <person name="Wu G."/>
            <person name="Miyauchi S."/>
            <person name="Morin E."/>
            <person name="Kuo A."/>
            <person name="Drula E."/>
            <person name="Varga T."/>
            <person name="Kohler A."/>
            <person name="Feng B."/>
            <person name="Cao Y."/>
            <person name="Lipzen A."/>
            <person name="Daum C."/>
            <person name="Hundley H."/>
            <person name="Pangilinan J."/>
            <person name="Johnson J."/>
            <person name="Barry K."/>
            <person name="LaButti K."/>
            <person name="Ng V."/>
            <person name="Ahrendt S."/>
            <person name="Min B."/>
            <person name="Choi I.G."/>
            <person name="Park H."/>
            <person name="Plett J.M."/>
            <person name="Magnuson J."/>
            <person name="Spatafora J.W."/>
            <person name="Nagy L.G."/>
            <person name="Henrissat B."/>
            <person name="Grigoriev I.V."/>
            <person name="Yang Z.L."/>
            <person name="Xu J."/>
            <person name="Martin F.M."/>
        </authorList>
    </citation>
    <scope>NUCLEOTIDE SEQUENCE</scope>
    <source>
        <strain evidence="1">ATCC 28755</strain>
    </source>
</reference>
<keyword evidence="2" id="KW-1185">Reference proteome</keyword>
<dbReference type="EMBL" id="MU267590">
    <property type="protein sequence ID" value="KAH7916567.1"/>
    <property type="molecule type" value="Genomic_DNA"/>
</dbReference>
<accession>A0ACB8AT98</accession>
<evidence type="ECO:0000313" key="1">
    <source>
        <dbReference type="EMBL" id="KAH7916567.1"/>
    </source>
</evidence>